<evidence type="ECO:0000313" key="2">
    <source>
        <dbReference type="EMBL" id="CCH61747.1"/>
    </source>
</evidence>
<proteinExistence type="predicted"/>
<dbReference type="AlphaFoldDB" id="I2H5U5"/>
<reference evidence="2 3" key="1">
    <citation type="journal article" date="2011" name="Proc. Natl. Acad. Sci. U.S.A.">
        <title>Evolutionary erosion of yeast sex chromosomes by mating-type switching accidents.</title>
        <authorList>
            <person name="Gordon J.L."/>
            <person name="Armisen D."/>
            <person name="Proux-Wera E."/>
            <person name="Oheigeartaigh S.S."/>
            <person name="Byrne K.P."/>
            <person name="Wolfe K.H."/>
        </authorList>
    </citation>
    <scope>NUCLEOTIDE SEQUENCE [LARGE SCALE GENOMIC DNA]</scope>
    <source>
        <strain evidence="3">ATCC 34711 / CBS 6284 / DSM 70876 / NBRC 10599 / NRRL Y-10934 / UCD 77-7</strain>
    </source>
</reference>
<dbReference type="KEGG" id="tbl:TBLA_0F02050"/>
<dbReference type="Proteomes" id="UP000002866">
    <property type="component" value="Chromosome 6"/>
</dbReference>
<evidence type="ECO:0000313" key="3">
    <source>
        <dbReference type="Proteomes" id="UP000002866"/>
    </source>
</evidence>
<name>I2H5U5_HENB6</name>
<gene>
    <name evidence="2" type="primary">TBLA0F02050</name>
    <name evidence="2" type="ORF">TBLA_0F02050</name>
</gene>
<organism evidence="2 3">
    <name type="scientific">Henningerozyma blattae (strain ATCC 34711 / CBS 6284 / DSM 70876 / NBRC 10599 / NRRL Y-10934 / UCD 77-7)</name>
    <name type="common">Yeast</name>
    <name type="synonym">Tetrapisispora blattae</name>
    <dbReference type="NCBI Taxonomy" id="1071380"/>
    <lineage>
        <taxon>Eukaryota</taxon>
        <taxon>Fungi</taxon>
        <taxon>Dikarya</taxon>
        <taxon>Ascomycota</taxon>
        <taxon>Saccharomycotina</taxon>
        <taxon>Saccharomycetes</taxon>
        <taxon>Saccharomycetales</taxon>
        <taxon>Saccharomycetaceae</taxon>
        <taxon>Henningerozyma</taxon>
    </lineage>
</organism>
<sequence>MAEIPSLREIIKHKNEKKRTVSLPSHLRENRGGRFKPKNKNARFIQKMEGDMLRWGTHQNNNSFYGSKLAIEGKHPYQIDTSLILQEREKERERQKQQEKEKEKEREKNKENIQFFSLRNEEPGGLSMMYDPQSQSEESSVYTLELNFPSNPKRFKNFKQNSNNQANNSNEPIELQEITIDDEDFYSTLSNTHNVLHNCVIEDDSKNNNKPITDGLVVNEIENKNGTEIRQEDNDIYIAQPCRSAHHHDSNVMPNEMEVVNDTMDLNVDNPSNVNIEDYYRSYYHRSIPIEYVRMSENMRDGNTGIIMPNTIPQRGVQVLNPNDVIYNNNNNNNNSINHINGTQNNNKPFSSYFNWLTTLCCFTNETNLNEHAAQNPPNIDPNP</sequence>
<keyword evidence="3" id="KW-1185">Reference proteome</keyword>
<evidence type="ECO:0000256" key="1">
    <source>
        <dbReference type="SAM" id="MobiDB-lite"/>
    </source>
</evidence>
<feature type="region of interest" description="Disordered" evidence="1">
    <location>
        <begin position="89"/>
        <end position="110"/>
    </location>
</feature>
<dbReference type="HOGENOM" id="CLU_719969_0_0_1"/>
<dbReference type="RefSeq" id="XP_004181266.1">
    <property type="nucleotide sequence ID" value="XM_004181218.1"/>
</dbReference>
<accession>I2H5U5</accession>
<protein>
    <submittedName>
        <fullName evidence="2">Uncharacterized protein</fullName>
    </submittedName>
</protein>
<dbReference type="GeneID" id="14496856"/>
<dbReference type="InParanoid" id="I2H5U5"/>
<dbReference type="EMBL" id="HE806321">
    <property type="protein sequence ID" value="CCH61747.1"/>
    <property type="molecule type" value="Genomic_DNA"/>
</dbReference>